<dbReference type="OrthoDB" id="9816310at2"/>
<evidence type="ECO:0000313" key="3">
    <source>
        <dbReference type="EMBL" id="SDB08803.1"/>
    </source>
</evidence>
<dbReference type="AlphaFoldDB" id="A0A1G6AL34"/>
<feature type="region of interest" description="Disordered" evidence="1">
    <location>
        <begin position="1"/>
        <end position="44"/>
    </location>
</feature>
<feature type="region of interest" description="Disordered" evidence="1">
    <location>
        <begin position="81"/>
        <end position="211"/>
    </location>
</feature>
<name>A0A1G6AL34_9HYPH</name>
<evidence type="ECO:0000256" key="1">
    <source>
        <dbReference type="SAM" id="MobiDB-lite"/>
    </source>
</evidence>
<dbReference type="STRING" id="665467.SAMN02982931_00766"/>
<evidence type="ECO:0000313" key="4">
    <source>
        <dbReference type="Proteomes" id="UP000199071"/>
    </source>
</evidence>
<dbReference type="EMBL" id="FMXQ01000001">
    <property type="protein sequence ID" value="SDB08803.1"/>
    <property type="molecule type" value="Genomic_DNA"/>
</dbReference>
<dbReference type="RefSeq" id="WP_090874839.1">
    <property type="nucleotide sequence ID" value="NZ_FMXQ01000001.1"/>
</dbReference>
<feature type="compositionally biased region" description="Acidic residues" evidence="1">
    <location>
        <begin position="103"/>
        <end position="113"/>
    </location>
</feature>
<proteinExistence type="predicted"/>
<gene>
    <name evidence="3" type="ORF">SAMN02982931_00766</name>
</gene>
<dbReference type="Proteomes" id="UP000199071">
    <property type="component" value="Unassembled WGS sequence"/>
</dbReference>
<dbReference type="InterPro" id="IPR025430">
    <property type="entry name" value="DUF4167"/>
</dbReference>
<feature type="domain" description="DUF4167" evidence="2">
    <location>
        <begin position="10"/>
        <end position="86"/>
    </location>
</feature>
<protein>
    <recommendedName>
        <fullName evidence="2">DUF4167 domain-containing protein</fullName>
    </recommendedName>
</protein>
<evidence type="ECO:0000259" key="2">
    <source>
        <dbReference type="Pfam" id="PF13763"/>
    </source>
</evidence>
<dbReference type="Pfam" id="PF13763">
    <property type="entry name" value="DUF4167"/>
    <property type="match status" value="1"/>
</dbReference>
<organism evidence="3 4">
    <name type="scientific">Bauldia litoralis</name>
    <dbReference type="NCBI Taxonomy" id="665467"/>
    <lineage>
        <taxon>Bacteria</taxon>
        <taxon>Pseudomonadati</taxon>
        <taxon>Pseudomonadota</taxon>
        <taxon>Alphaproteobacteria</taxon>
        <taxon>Hyphomicrobiales</taxon>
        <taxon>Kaistiaceae</taxon>
        <taxon>Bauldia</taxon>
    </lineage>
</organism>
<feature type="compositionally biased region" description="Low complexity" evidence="1">
    <location>
        <begin position="195"/>
        <end position="211"/>
    </location>
</feature>
<feature type="compositionally biased region" description="Low complexity" evidence="1">
    <location>
        <begin position="82"/>
        <end position="99"/>
    </location>
</feature>
<reference evidence="3 4" key="1">
    <citation type="submission" date="2016-10" db="EMBL/GenBank/DDBJ databases">
        <authorList>
            <person name="de Groot N.N."/>
        </authorList>
    </citation>
    <scope>NUCLEOTIDE SEQUENCE [LARGE SCALE GENOMIC DNA]</scope>
    <source>
        <strain evidence="3 4">ATCC 35022</strain>
    </source>
</reference>
<feature type="compositionally biased region" description="Low complexity" evidence="1">
    <location>
        <begin position="114"/>
        <end position="124"/>
    </location>
</feature>
<keyword evidence="4" id="KW-1185">Reference proteome</keyword>
<accession>A0A1G6AL34</accession>
<sequence length="211" mass="23370">MRQGHQNNNNNNNKRMRGRNRKGPNPLTRSYESNGPDVKVRGTPLHIAERYAQLARDAQSSGDRVHAESLLQHAEHYYRIVAAAQAAQPQPQNQPQQNFRDGDDGDNDGDNDGNNDNTQQNRNQSRQENERPKSGGSDPQPASDPQPHVNGNGQDIAAAADDQPQEIRPDDQGSTPAPRPRRRRPYRARTDDQNAAPRAEAAAAEPTPVED</sequence>